<gene>
    <name evidence="2" type="ORF">OE105_00350</name>
</gene>
<feature type="transmembrane region" description="Helical" evidence="1">
    <location>
        <begin position="43"/>
        <end position="62"/>
    </location>
</feature>
<keyword evidence="1" id="KW-0812">Transmembrane</keyword>
<dbReference type="KEGG" id="fhl:OE105_00350"/>
<evidence type="ECO:0000313" key="3">
    <source>
        <dbReference type="Proteomes" id="UP001164726"/>
    </source>
</evidence>
<accession>A0A9E8LZV7</accession>
<feature type="transmembrane region" description="Helical" evidence="1">
    <location>
        <begin position="109"/>
        <end position="128"/>
    </location>
</feature>
<dbReference type="EMBL" id="CP106877">
    <property type="protein sequence ID" value="WAA12634.1"/>
    <property type="molecule type" value="Genomic_DNA"/>
</dbReference>
<evidence type="ECO:0000256" key="1">
    <source>
        <dbReference type="SAM" id="Phobius"/>
    </source>
</evidence>
<feature type="transmembrane region" description="Helical" evidence="1">
    <location>
        <begin position="7"/>
        <end position="23"/>
    </location>
</feature>
<dbReference type="InterPro" id="IPR021299">
    <property type="entry name" value="DUF2871"/>
</dbReference>
<dbReference type="Pfam" id="PF11070">
    <property type="entry name" value="DUF2871"/>
    <property type="match status" value="1"/>
</dbReference>
<name>A0A9E8LZV7_9BACI</name>
<protein>
    <submittedName>
        <fullName evidence="2">DUF2871 domain-containing protein</fullName>
    </submittedName>
</protein>
<keyword evidence="1" id="KW-0472">Membrane</keyword>
<dbReference type="Proteomes" id="UP001164726">
    <property type="component" value="Chromosome"/>
</dbReference>
<evidence type="ECO:0000313" key="2">
    <source>
        <dbReference type="EMBL" id="WAA12634.1"/>
    </source>
</evidence>
<dbReference type="AlphaFoldDB" id="A0A9E8LZV7"/>
<dbReference type="RefSeq" id="WP_275420769.1">
    <property type="nucleotide sequence ID" value="NZ_CP106877.1"/>
</dbReference>
<keyword evidence="3" id="KW-1185">Reference proteome</keyword>
<organism evidence="2 3">
    <name type="scientific">Fervidibacillus halotolerans</name>
    <dbReference type="NCBI Taxonomy" id="2980027"/>
    <lineage>
        <taxon>Bacteria</taxon>
        <taxon>Bacillati</taxon>
        <taxon>Bacillota</taxon>
        <taxon>Bacilli</taxon>
        <taxon>Bacillales</taxon>
        <taxon>Bacillaceae</taxon>
        <taxon>Fervidibacillus</taxon>
    </lineage>
</organism>
<feature type="transmembrane region" description="Helical" evidence="1">
    <location>
        <begin position="69"/>
        <end position="89"/>
    </location>
</feature>
<reference evidence="2" key="1">
    <citation type="submission" date="2022-09" db="EMBL/GenBank/DDBJ databases">
        <title>Complete Genomes of Fervidibacillus albus and Fervidibacillus halotolerans isolated from tidal flat sediments.</title>
        <authorList>
            <person name="Kwon K.K."/>
            <person name="Yang S.-H."/>
            <person name="Park M.J."/>
            <person name="Oh H.-M."/>
        </authorList>
    </citation>
    <scope>NUCLEOTIDE SEQUENCE</scope>
    <source>
        <strain evidence="2">MEBiC13594</strain>
    </source>
</reference>
<sequence length="142" mass="16004">MKKIINLAYFYAIVALISGLFYRELTRSYAFVGKTQLGVAHTHLFVLGMFMMLFVYLFAYQLQLHKDSLFNSFLLTYNAGVIISTSMMITRGTLQVIDFTMSKGLDNMLAGISGIGHILLTVGFLQFLHMLRKKAKTVEATS</sequence>
<proteinExistence type="predicted"/>
<keyword evidence="1" id="KW-1133">Transmembrane helix</keyword>